<comment type="caution">
    <text evidence="8">The sequence shown here is derived from an EMBL/GenBank/DDBJ whole genome shotgun (WGS) entry which is preliminary data.</text>
</comment>
<comment type="cofactor">
    <cofactor evidence="1">
        <name>FAD</name>
        <dbReference type="ChEBI" id="CHEBI:57692"/>
    </cofactor>
</comment>
<keyword evidence="9" id="KW-1185">Reference proteome</keyword>
<dbReference type="InterPro" id="IPR051205">
    <property type="entry name" value="UbiH/COQ6_monooxygenase"/>
</dbReference>
<dbReference type="Proteomes" id="UP001558652">
    <property type="component" value="Unassembled WGS sequence"/>
</dbReference>
<dbReference type="InterPro" id="IPR002938">
    <property type="entry name" value="FAD-bd"/>
</dbReference>
<dbReference type="AlphaFoldDB" id="A0ABD0YGH9"/>
<gene>
    <name evidence="8" type="ORF">AAG570_013305</name>
</gene>
<evidence type="ECO:0000256" key="6">
    <source>
        <dbReference type="ARBA" id="ARBA00023033"/>
    </source>
</evidence>
<evidence type="ECO:0000256" key="5">
    <source>
        <dbReference type="ARBA" id="ARBA00023002"/>
    </source>
</evidence>
<evidence type="ECO:0000256" key="1">
    <source>
        <dbReference type="ARBA" id="ARBA00001974"/>
    </source>
</evidence>
<proteinExistence type="inferred from homology"/>
<sequence>MVGSSMACALGKNPLFSNKSILLIEGNPKKNWEFSPKYSNRVSSINISTKRIFEDLGIWKHIEGVRYQVVTDIKVWGENSANHTHFQPTPIGDMAFIVENDVIVNAVTKELENLSNVSRLYGLKINNVHIPEERKMVRLILEDGSNFSGSLLIGADGANSNIRSALGVKYLTWSYNQSAIVATLEIFPDDSTTVAWQKFTPDGTIAILPLTDSLRSLVWSTSTVKANELMSLSDDDFIDLLNDSLIGPCAQDEFVKLTDNAVNSVLNFLKFPIAKGELVPPYMSSIHSGSRASFPLGFGHSTKYIGPRTALIGDAAHRVHPLAGQGVNLGFCDVKNLQDTLAEGVLQGRTLGNFTDLSKYEFRSQTHNLPVMIAIDILQRMYTTEWKPIKAVGNVCFKIAESFPQIKVSIKNYLGVAYFSFT</sequence>
<dbReference type="InterPro" id="IPR018168">
    <property type="entry name" value="Ubi_Hdrlase_CS"/>
</dbReference>
<evidence type="ECO:0000313" key="8">
    <source>
        <dbReference type="EMBL" id="KAL1130367.1"/>
    </source>
</evidence>
<reference evidence="8 9" key="1">
    <citation type="submission" date="2024-07" db="EMBL/GenBank/DDBJ databases">
        <title>Chromosome-level genome assembly of the water stick insect Ranatra chinensis (Heteroptera: Nepidae).</title>
        <authorList>
            <person name="Liu X."/>
        </authorList>
    </citation>
    <scope>NUCLEOTIDE SEQUENCE [LARGE SCALE GENOMIC DNA]</scope>
    <source>
        <strain evidence="8">Cailab_2021Rc</strain>
        <tissue evidence="8">Muscle</tissue>
    </source>
</reference>
<dbReference type="Gene3D" id="3.50.50.60">
    <property type="entry name" value="FAD/NAD(P)-binding domain"/>
    <property type="match status" value="2"/>
</dbReference>
<dbReference type="NCBIfam" id="TIGR01988">
    <property type="entry name" value="Ubi-OHases"/>
    <property type="match status" value="1"/>
</dbReference>
<dbReference type="EMBL" id="JBFDAA010000008">
    <property type="protein sequence ID" value="KAL1130367.1"/>
    <property type="molecule type" value="Genomic_DNA"/>
</dbReference>
<comment type="similarity">
    <text evidence="2">Belongs to the UbiH/COQ6 family.</text>
</comment>
<evidence type="ECO:0000256" key="2">
    <source>
        <dbReference type="ARBA" id="ARBA00005349"/>
    </source>
</evidence>
<evidence type="ECO:0000313" key="9">
    <source>
        <dbReference type="Proteomes" id="UP001558652"/>
    </source>
</evidence>
<dbReference type="PANTHER" id="PTHR43876">
    <property type="entry name" value="UBIQUINONE BIOSYNTHESIS MONOOXYGENASE COQ6, MITOCHONDRIAL"/>
    <property type="match status" value="1"/>
</dbReference>
<evidence type="ECO:0000259" key="7">
    <source>
        <dbReference type="Pfam" id="PF01494"/>
    </source>
</evidence>
<dbReference type="PRINTS" id="PR00420">
    <property type="entry name" value="RNGMNOXGNASE"/>
</dbReference>
<evidence type="ECO:0000256" key="3">
    <source>
        <dbReference type="ARBA" id="ARBA00022630"/>
    </source>
</evidence>
<keyword evidence="4" id="KW-0274">FAD</keyword>
<dbReference type="InterPro" id="IPR010971">
    <property type="entry name" value="UbiH/COQ6"/>
</dbReference>
<dbReference type="SUPFAM" id="SSF51905">
    <property type="entry name" value="FAD/NAD(P)-binding domain"/>
    <property type="match status" value="1"/>
</dbReference>
<dbReference type="PROSITE" id="PS01304">
    <property type="entry name" value="UBIH"/>
    <property type="match status" value="1"/>
</dbReference>
<keyword evidence="6" id="KW-0503">Monooxygenase</keyword>
<evidence type="ECO:0000256" key="4">
    <source>
        <dbReference type="ARBA" id="ARBA00022827"/>
    </source>
</evidence>
<accession>A0ABD0YGH9</accession>
<protein>
    <recommendedName>
        <fullName evidence="7">FAD-binding domain-containing protein</fullName>
    </recommendedName>
</protein>
<dbReference type="Pfam" id="PF01494">
    <property type="entry name" value="FAD_binding_3"/>
    <property type="match status" value="1"/>
</dbReference>
<dbReference type="InterPro" id="IPR036188">
    <property type="entry name" value="FAD/NAD-bd_sf"/>
</dbReference>
<dbReference type="GO" id="GO:0006744">
    <property type="term" value="P:ubiquinone biosynthetic process"/>
    <property type="evidence" value="ECO:0007669"/>
    <property type="project" value="UniProtKB-ARBA"/>
</dbReference>
<keyword evidence="5" id="KW-0560">Oxidoreductase</keyword>
<keyword evidence="3" id="KW-0285">Flavoprotein</keyword>
<dbReference type="PANTHER" id="PTHR43876:SF7">
    <property type="entry name" value="UBIQUINONE BIOSYNTHESIS MONOOXYGENASE COQ6, MITOCHONDRIAL"/>
    <property type="match status" value="1"/>
</dbReference>
<organism evidence="8 9">
    <name type="scientific">Ranatra chinensis</name>
    <dbReference type="NCBI Taxonomy" id="642074"/>
    <lineage>
        <taxon>Eukaryota</taxon>
        <taxon>Metazoa</taxon>
        <taxon>Ecdysozoa</taxon>
        <taxon>Arthropoda</taxon>
        <taxon>Hexapoda</taxon>
        <taxon>Insecta</taxon>
        <taxon>Pterygota</taxon>
        <taxon>Neoptera</taxon>
        <taxon>Paraneoptera</taxon>
        <taxon>Hemiptera</taxon>
        <taxon>Heteroptera</taxon>
        <taxon>Panheteroptera</taxon>
        <taxon>Nepomorpha</taxon>
        <taxon>Nepidae</taxon>
        <taxon>Ranatrinae</taxon>
        <taxon>Ranatra</taxon>
    </lineage>
</organism>
<dbReference type="GO" id="GO:0004497">
    <property type="term" value="F:monooxygenase activity"/>
    <property type="evidence" value="ECO:0007669"/>
    <property type="project" value="UniProtKB-KW"/>
</dbReference>
<feature type="domain" description="FAD-binding" evidence="7">
    <location>
        <begin position="307"/>
        <end position="348"/>
    </location>
</feature>
<name>A0ABD0YGH9_9HEMI</name>